<dbReference type="Proteomes" id="UP000054826">
    <property type="component" value="Unassembled WGS sequence"/>
</dbReference>
<organism evidence="2 3">
    <name type="scientific">Trichinella pseudospiralis</name>
    <name type="common">Parasitic roundworm</name>
    <dbReference type="NCBI Taxonomy" id="6337"/>
    <lineage>
        <taxon>Eukaryota</taxon>
        <taxon>Metazoa</taxon>
        <taxon>Ecdysozoa</taxon>
        <taxon>Nematoda</taxon>
        <taxon>Enoplea</taxon>
        <taxon>Dorylaimia</taxon>
        <taxon>Trichinellida</taxon>
        <taxon>Trichinellidae</taxon>
        <taxon>Trichinella</taxon>
    </lineage>
</organism>
<dbReference type="AlphaFoldDB" id="A0A0V1IP33"/>
<name>A0A0V1IP33_TRIPS</name>
<evidence type="ECO:0000313" key="2">
    <source>
        <dbReference type="EMBL" id="KRZ24521.1"/>
    </source>
</evidence>
<comment type="caution">
    <text evidence="2">The sequence shown here is derived from an EMBL/GenBank/DDBJ whole genome shotgun (WGS) entry which is preliminary data.</text>
</comment>
<evidence type="ECO:0000256" key="1">
    <source>
        <dbReference type="SAM" id="Phobius"/>
    </source>
</evidence>
<keyword evidence="1" id="KW-0812">Transmembrane</keyword>
<gene>
    <name evidence="2" type="ORF">T4C_9068</name>
</gene>
<keyword evidence="1" id="KW-1133">Transmembrane helix</keyword>
<proteinExistence type="predicted"/>
<dbReference type="EMBL" id="JYDV01000217">
    <property type="protein sequence ID" value="KRZ24521.1"/>
    <property type="molecule type" value="Genomic_DNA"/>
</dbReference>
<keyword evidence="1" id="KW-0472">Membrane</keyword>
<accession>A0A0V1IP33</accession>
<reference evidence="2 3" key="1">
    <citation type="submission" date="2015-01" db="EMBL/GenBank/DDBJ databases">
        <title>Evolution of Trichinella species and genotypes.</title>
        <authorList>
            <person name="Korhonen P.K."/>
            <person name="Edoardo P."/>
            <person name="Giuseppe L.R."/>
            <person name="Gasser R.B."/>
        </authorList>
    </citation>
    <scope>NUCLEOTIDE SEQUENCE [LARGE SCALE GENOMIC DNA]</scope>
    <source>
        <strain evidence="2">ISS176</strain>
    </source>
</reference>
<protein>
    <submittedName>
        <fullName evidence="2">Uncharacterized protein</fullName>
    </submittedName>
</protein>
<feature type="transmembrane region" description="Helical" evidence="1">
    <location>
        <begin position="6"/>
        <end position="32"/>
    </location>
</feature>
<evidence type="ECO:0000313" key="3">
    <source>
        <dbReference type="Proteomes" id="UP000054826"/>
    </source>
</evidence>
<sequence length="103" mass="12164">MNLIVVSIVFNSSVTVNLTYMFCYFFILSVFLPDDDITMFRYYALFLLSHHSISSEERNLSVTYLLLNDASILLSRYSPLELDYRYRRLKPQNIGHQSRIRIA</sequence>